<organism evidence="3 4">
    <name type="scientific">Brassica napus</name>
    <name type="common">Rape</name>
    <dbReference type="NCBI Taxonomy" id="3708"/>
    <lineage>
        <taxon>Eukaryota</taxon>
        <taxon>Viridiplantae</taxon>
        <taxon>Streptophyta</taxon>
        <taxon>Embryophyta</taxon>
        <taxon>Tracheophyta</taxon>
        <taxon>Spermatophyta</taxon>
        <taxon>Magnoliopsida</taxon>
        <taxon>eudicotyledons</taxon>
        <taxon>Gunneridae</taxon>
        <taxon>Pentapetalae</taxon>
        <taxon>rosids</taxon>
        <taxon>malvids</taxon>
        <taxon>Brassicales</taxon>
        <taxon>Brassicaceae</taxon>
        <taxon>Brassiceae</taxon>
        <taxon>Brassica</taxon>
    </lineage>
</organism>
<evidence type="ECO:0000259" key="2">
    <source>
        <dbReference type="Pfam" id="PF24758"/>
    </source>
</evidence>
<dbReference type="PANTHER" id="PTHR31900">
    <property type="entry name" value="F-BOX/RNI SUPERFAMILY PROTEIN-RELATED"/>
    <property type="match status" value="1"/>
</dbReference>
<feature type="domain" description="F-box/LRR-repeat protein 15/At3g58940/PEG3-like LRR" evidence="2">
    <location>
        <begin position="98"/>
        <end position="234"/>
    </location>
</feature>
<accession>A0ABQ8DPQ6</accession>
<sequence length="460" mass="52588">MMDRSITEGVDCISSMPDVILHHILSFIPIGLAIRSSTLSKRWRHVWCETPRLDFRGYHPMATARDINQTLISYKAPKITSFHLCVIVWVPKLEPQINNWIEFAVSRNVEQLFLSFGCRVNHATYRFLNSFFNSSSLQNLHVDFITGIPGCTVSWKSLRSLTLGHCFQSLDDVLSGCPVLETLTLGYCGGVHSLDLSKSPTLTILKINRRLYCWPTPGSIEIVAPHLRYLDLLNTHETCTLVDVSSLTKAKLDIRIQGDPYRYHYYSDDVKADFLRLENMLLKMLAQLRNVELLTLETTFLQIISVAELRGVSFPMLKVQTLTLHTKIARSVTPGITRLLQSSPTLKKLIVYATEPKSIEDRDLDEYLDSQGMNLDQCWRPKCDGFPTSSNLRFKDATWYLKLVASFIEWLLKNVKTLETLVVVFEYLSCSDDATWFEELLRMLPTLSNNNNVSIVLRRG</sequence>
<proteinExistence type="predicted"/>
<dbReference type="Gene3D" id="1.20.1280.50">
    <property type="match status" value="1"/>
</dbReference>
<evidence type="ECO:0000259" key="1">
    <source>
        <dbReference type="Pfam" id="PF00646"/>
    </source>
</evidence>
<dbReference type="Pfam" id="PF00646">
    <property type="entry name" value="F-box"/>
    <property type="match status" value="1"/>
</dbReference>
<dbReference type="PANTHER" id="PTHR31900:SF32">
    <property type="entry name" value="F-BOX_RNI_FBD-LIKE DOMAIN PROTEIN"/>
    <property type="match status" value="1"/>
</dbReference>
<dbReference type="InterPro" id="IPR036047">
    <property type="entry name" value="F-box-like_dom_sf"/>
</dbReference>
<evidence type="ECO:0008006" key="5">
    <source>
        <dbReference type="Google" id="ProtNLM"/>
    </source>
</evidence>
<dbReference type="InterPro" id="IPR053781">
    <property type="entry name" value="F-box_AtFBL13-like"/>
</dbReference>
<comment type="caution">
    <text evidence="3">The sequence shown here is derived from an EMBL/GenBank/DDBJ whole genome shotgun (WGS) entry which is preliminary data.</text>
</comment>
<reference evidence="3 4" key="1">
    <citation type="submission" date="2021-05" db="EMBL/GenBank/DDBJ databases">
        <title>Genome Assembly of Synthetic Allotetraploid Brassica napus Reveals Homoeologous Exchanges between Subgenomes.</title>
        <authorList>
            <person name="Davis J.T."/>
        </authorList>
    </citation>
    <scope>NUCLEOTIDE SEQUENCE [LARGE SCALE GENOMIC DNA]</scope>
    <source>
        <strain evidence="4">cv. Da-Ae</strain>
        <tissue evidence="3">Seedling</tissue>
    </source>
</reference>
<dbReference type="Pfam" id="PF24758">
    <property type="entry name" value="LRR_At5g56370"/>
    <property type="match status" value="1"/>
</dbReference>
<name>A0ABQ8DPQ6_BRANA</name>
<dbReference type="InterPro" id="IPR050232">
    <property type="entry name" value="FBL13/AtMIF1-like"/>
</dbReference>
<evidence type="ECO:0000313" key="4">
    <source>
        <dbReference type="Proteomes" id="UP000824890"/>
    </source>
</evidence>
<evidence type="ECO:0000313" key="3">
    <source>
        <dbReference type="EMBL" id="KAH0931288.1"/>
    </source>
</evidence>
<dbReference type="InterPro" id="IPR001810">
    <property type="entry name" value="F-box_dom"/>
</dbReference>
<dbReference type="Proteomes" id="UP000824890">
    <property type="component" value="Unassembled WGS sequence"/>
</dbReference>
<dbReference type="SUPFAM" id="SSF52047">
    <property type="entry name" value="RNI-like"/>
    <property type="match status" value="1"/>
</dbReference>
<keyword evidence="4" id="KW-1185">Reference proteome</keyword>
<gene>
    <name evidence="3" type="ORF">HID58_008405</name>
</gene>
<feature type="domain" description="F-box" evidence="1">
    <location>
        <begin position="13"/>
        <end position="48"/>
    </location>
</feature>
<dbReference type="InterPro" id="IPR055411">
    <property type="entry name" value="LRR_FXL15/At3g58940/PEG3-like"/>
</dbReference>
<dbReference type="Gene3D" id="3.80.10.10">
    <property type="entry name" value="Ribonuclease Inhibitor"/>
    <property type="match status" value="1"/>
</dbReference>
<dbReference type="InterPro" id="IPR032675">
    <property type="entry name" value="LRR_dom_sf"/>
</dbReference>
<dbReference type="CDD" id="cd22160">
    <property type="entry name" value="F-box_AtFBL13-like"/>
    <property type="match status" value="1"/>
</dbReference>
<dbReference type="SUPFAM" id="SSF81383">
    <property type="entry name" value="F-box domain"/>
    <property type="match status" value="1"/>
</dbReference>
<protein>
    <recommendedName>
        <fullName evidence="5">F-box domain-containing protein</fullName>
    </recommendedName>
</protein>
<dbReference type="EMBL" id="JAGKQM010000003">
    <property type="protein sequence ID" value="KAH0931288.1"/>
    <property type="molecule type" value="Genomic_DNA"/>
</dbReference>